<dbReference type="SUPFAM" id="SSF47336">
    <property type="entry name" value="ACP-like"/>
    <property type="match status" value="2"/>
</dbReference>
<dbReference type="SMART" id="SM00824">
    <property type="entry name" value="PKS_TE"/>
    <property type="match status" value="1"/>
</dbReference>
<dbReference type="RefSeq" id="WP_205363937.1">
    <property type="nucleotide sequence ID" value="NZ_JADKYB010000032.1"/>
</dbReference>
<evidence type="ECO:0000256" key="5">
    <source>
        <dbReference type="ARBA" id="ARBA00023194"/>
    </source>
</evidence>
<dbReference type="SMART" id="SM00822">
    <property type="entry name" value="PKS_KR"/>
    <property type="match status" value="1"/>
</dbReference>
<dbReference type="PROSITE" id="PS52004">
    <property type="entry name" value="KS3_2"/>
    <property type="match status" value="1"/>
</dbReference>
<dbReference type="Gene3D" id="3.40.50.1820">
    <property type="entry name" value="alpha/beta hydrolase"/>
    <property type="match status" value="1"/>
</dbReference>
<dbReference type="InterPro" id="IPR036736">
    <property type="entry name" value="ACP-like_sf"/>
</dbReference>
<comment type="pathway">
    <text evidence="1">Antibiotic biosynthesis.</text>
</comment>
<evidence type="ECO:0000313" key="11">
    <source>
        <dbReference type="Proteomes" id="UP000749040"/>
    </source>
</evidence>
<dbReference type="InterPro" id="IPR016036">
    <property type="entry name" value="Malonyl_transacylase_ACP-bd"/>
</dbReference>
<dbReference type="InterPro" id="IPR009081">
    <property type="entry name" value="PP-bd_ACP"/>
</dbReference>
<evidence type="ECO:0000313" key="10">
    <source>
        <dbReference type="EMBL" id="MBM9510200.1"/>
    </source>
</evidence>
<dbReference type="Proteomes" id="UP000749040">
    <property type="component" value="Unassembled WGS sequence"/>
</dbReference>
<feature type="region of interest" description="Disordered" evidence="7">
    <location>
        <begin position="94"/>
        <end position="121"/>
    </location>
</feature>
<sequence length="2347" mass="242010">MTADRPRGPGPEAGRRPPDHGATGTAALLRRLIAQACGRTPEEIETDRPLVDYGLSSRDAVGISGELEEVLGRTVPATLLWDHPTLDELLRHLDGDTESGSVPGPESGAAPRSSRPPDDADPVAVVGIGCRLPGGISGPRAFWDFLLGGGDAIGEVPERRWQDCGPEIAAAAARFPRTVRFGGYLPDVAGFDAQFFGITPREAQLMDPQQRLLLEVAWEALDHAGMPAPTLQGSPTGVYVGLSALEYGFLTTRPDRVTEWTGTGSAGSIVANRVSYALDLRGPSLTVDTACSSSLVALHQACRDLAAGACDTALAAGVNVLLSPAVTLGFHRAGVLAPGGRCRPFDAGAEGIVRGEGCGVVVLKRLSDALREELPVLALVRGSAVNSDGRSAGLVAPSQSGQQAVLRAALRDSGVPAGEIDYVETHGTGTLLGDPIEAAALSAVLGPDRGPGRPLLIGSVKSNVGHLEGAAGIVSVIKTVLALRHRTLPATLHYRAPNPHIDFAAGRLRVVGAPVPWPSDGDRPARAGVSAFGFGGTNAHAVLEQWVPARSGAAGAPQPAAMAAGDPSGAGDARTSSPAGASGDGRARESAPTAASGDTAVRTSGSHAPARAPARAAAHGNAPAADPETAATPRILVVSARSADRIAEAAADLADWLSGPEAAGTPLEDLTRTLAEQRYGPVGAAVVGRDRTALAAGLRALGAGRAAKGVVPAHPAAARGEQAPPGPVFVFSGYGAQWEGMGRRLLAEEPAFARAVAELDPLFDAMAGTSLTGLITDGVPLTDVARVQPALFGIQTALVHTWRAYGVEPAAVVGHSMGEAAAAVAAGALSAEDGLRVVVRRSELLGSVDARKAGAMAAVELPTEERAALLGRFHDVEVAVDASPRRCTLTGPAAAVEALLAELDRRGGFGRLLEVAGAGHSPAVDPVLPALRAALDGLRHRPPDVPWYGTVHKDPRRAPLAAAAYWCDNARRPVRLRQAVAAAAADGHRVFVEISPHPVASLPVRETLDGSADGGHLVLPSGRRDSDEPLVLHTTLAALHLAGVQRSPRLLWPTGRRTSLPSRTWRHTRHWVDGTDRPAARPQDHPVLGTRLDVPGTRRTLWRGEAPTGGDRAGGPARPALTLAGCALLALAAAAEAFGLTEDEIEVRDLALDRLAPLDDGAAVVTMLDPSGPGTAAVSVHSQSAVGTWRRHAGGAVRVAGPVTGHAGPDGAPYPVDLPAPGAPDEPSGTGLPGPALLEAVLGAPATALRAEPGGTPDGEGPAVPVALTSLRLTARAGAPGACRGRPSPGGGWSVRLEDTSGAVAVEAEDVVLRAPAAAETAPPLRECAYDLAWEDAPLGPAGSPAPASWLLLDGGADAGRAAAIEAALEEADRHVTVVRCAPDAVRTTVGAWRRDRPDPADGVVVLLLAGLPARTGVLTAVRAAQELAAADGPAPRLFLATDRARVVTAGDVPDPDQGSLRGLLRVLALEQPQLRTRLVDTDGSPDAVAGLARDLLTGADDDETAWRGGTRYAGRLVRAAVDTGTAVPFVRPGAAYIVTGGLTGLGLATAGRLAERGAGRVVLNGRRPPGGSTEQAVGALRALGTDVAVVLGDIAAPGTAARLVEAATAGGRALRGVAHAAGVLRDGTIGAVGPDDLDAALRPKADGARHLDEATAGHDLDWWLAFGSAAALLGSPGQAAYAVANAWLDALIERRRARGLPGQTIAWGPWAGIGAAPDMTALAVAPIVRDDGLDLLELLVRSGRTRTGVVRLDARRVTDAFPGIAAVPFFAPALTGPGGPDGADDALRAVVPTPDDLRALGPDAALAAVREPLLRRAAAIMGFAGQDFDTTVPLTDTGLDSLMAVRIRNAVKNDFGTDLPDTLLLRGGSLDDVAAALLAALSPAAAPPGGAAAGTESPARDRTAVPASVSAAPAGEGKAVRSDGELSLAAAGPVPPPDLDRAAPCPDGSGPDGDRHRPPDTHENTPFPAGPGGDPPLPGHVLPRDAAERLVAGVWTQISGQQARGVHQELPGAREDPTVAARMVARLRARLGGERRILTAQQIREHPTVAAVADLVRPLMEGGRVAGSLRVLRPARGGTGPAPLFVFHPAGGSTSVYQPLADVLGPRWPVLGLDRVEALTSVEDKAAHSVRLIRRAQPRGPYRLLGWSFGGCLAYETAARLREAGESVEYLGLIDTILPAALPQIDERELLLQRFRRFAEYVGTAYGRRLDLPYEEMAELDDQGQTDVLMRHVAAAGLEMSPGVMEHQRTSYLDARIGERYRPRPWPDPVVLYRARQPQALTTAIDPRYLRDDEDLGWGPLCPRLTVVPVPGDHLSLIDPPHVDVIARHLRAALDGQGHPDRKEGP</sequence>
<dbReference type="PROSITE" id="PS50075">
    <property type="entry name" value="CARRIER"/>
    <property type="match status" value="2"/>
</dbReference>
<dbReference type="EMBL" id="JADKYB010000032">
    <property type="protein sequence ID" value="MBM9510200.1"/>
    <property type="molecule type" value="Genomic_DNA"/>
</dbReference>
<dbReference type="Pfam" id="PF16197">
    <property type="entry name" value="KAsynt_C_assoc"/>
    <property type="match status" value="1"/>
</dbReference>
<feature type="region of interest" description="Disordered" evidence="7">
    <location>
        <begin position="1202"/>
        <end position="1232"/>
    </location>
</feature>
<keyword evidence="4" id="KW-0808">Transferase</keyword>
<dbReference type="InterPro" id="IPR050091">
    <property type="entry name" value="PKS_NRPS_Biosynth_Enz"/>
</dbReference>
<dbReference type="PROSITE" id="PS00012">
    <property type="entry name" value="PHOSPHOPANTETHEINE"/>
    <property type="match status" value="1"/>
</dbReference>
<proteinExistence type="predicted"/>
<feature type="compositionally biased region" description="Low complexity" evidence="7">
    <location>
        <begin position="604"/>
        <end position="628"/>
    </location>
</feature>
<dbReference type="CDD" id="cd00833">
    <property type="entry name" value="PKS"/>
    <property type="match status" value="1"/>
</dbReference>
<evidence type="ECO:0000256" key="6">
    <source>
        <dbReference type="ARBA" id="ARBA00023315"/>
    </source>
</evidence>
<dbReference type="InterPro" id="IPR014030">
    <property type="entry name" value="Ketoacyl_synth_N"/>
</dbReference>
<dbReference type="Gene3D" id="3.40.366.10">
    <property type="entry name" value="Malonyl-Coenzyme A Acyl Carrier Protein, domain 2"/>
    <property type="match status" value="1"/>
</dbReference>
<dbReference type="InterPro" id="IPR001227">
    <property type="entry name" value="Ac_transferase_dom_sf"/>
</dbReference>
<dbReference type="InterPro" id="IPR014043">
    <property type="entry name" value="Acyl_transferase_dom"/>
</dbReference>
<comment type="caution">
    <text evidence="10">The sequence shown here is derived from an EMBL/GenBank/DDBJ whole genome shotgun (WGS) entry which is preliminary data.</text>
</comment>
<protein>
    <submittedName>
        <fullName evidence="10">SDR family NAD(P)-dependent oxidoreductase</fullName>
    </submittedName>
</protein>
<keyword evidence="3" id="KW-0597">Phosphoprotein</keyword>
<keyword evidence="5" id="KW-0045">Antibiotic biosynthesis</keyword>
<feature type="compositionally biased region" description="Low complexity" evidence="7">
    <location>
        <begin position="1885"/>
        <end position="1895"/>
    </location>
</feature>
<dbReference type="PROSITE" id="PS00606">
    <property type="entry name" value="KS3_1"/>
    <property type="match status" value="1"/>
</dbReference>
<keyword evidence="11" id="KW-1185">Reference proteome</keyword>
<evidence type="ECO:0000256" key="3">
    <source>
        <dbReference type="ARBA" id="ARBA00022553"/>
    </source>
</evidence>
<feature type="domain" description="Carrier" evidence="8">
    <location>
        <begin position="23"/>
        <end position="97"/>
    </location>
</feature>
<feature type="compositionally biased region" description="Basic and acidic residues" evidence="7">
    <location>
        <begin position="1"/>
        <end position="19"/>
    </location>
</feature>
<dbReference type="InterPro" id="IPR006162">
    <property type="entry name" value="Ppantetheine_attach_site"/>
</dbReference>
<dbReference type="SUPFAM" id="SSF52151">
    <property type="entry name" value="FabD/lysophospholipase-like"/>
    <property type="match status" value="1"/>
</dbReference>
<feature type="region of interest" description="Disordered" evidence="7">
    <location>
        <begin position="552"/>
        <end position="628"/>
    </location>
</feature>
<dbReference type="Gene3D" id="1.10.1200.10">
    <property type="entry name" value="ACP-like"/>
    <property type="match status" value="3"/>
</dbReference>
<feature type="compositionally biased region" description="Basic and acidic residues" evidence="7">
    <location>
        <begin position="1953"/>
        <end position="1964"/>
    </location>
</feature>
<dbReference type="PANTHER" id="PTHR43775">
    <property type="entry name" value="FATTY ACID SYNTHASE"/>
    <property type="match status" value="1"/>
</dbReference>
<dbReference type="Pfam" id="PF00550">
    <property type="entry name" value="PP-binding"/>
    <property type="match status" value="2"/>
</dbReference>
<dbReference type="SMART" id="SM00827">
    <property type="entry name" value="PKS_AT"/>
    <property type="match status" value="1"/>
</dbReference>
<evidence type="ECO:0000256" key="1">
    <source>
        <dbReference type="ARBA" id="ARBA00004792"/>
    </source>
</evidence>
<dbReference type="Pfam" id="PF00698">
    <property type="entry name" value="Acyl_transf_1"/>
    <property type="match status" value="1"/>
</dbReference>
<dbReference type="InterPro" id="IPR014031">
    <property type="entry name" value="Ketoacyl_synth_C"/>
</dbReference>
<keyword evidence="2" id="KW-0596">Phosphopantetheine</keyword>
<dbReference type="Gene3D" id="3.40.50.720">
    <property type="entry name" value="NAD(P)-binding Rossmann-like Domain"/>
    <property type="match status" value="1"/>
</dbReference>
<dbReference type="Gene3D" id="3.30.70.250">
    <property type="entry name" value="Malonyl-CoA ACP transacylase, ACP-binding"/>
    <property type="match status" value="1"/>
</dbReference>
<gene>
    <name evidence="10" type="ORF">ITX44_37720</name>
</gene>
<reference evidence="10 11" key="1">
    <citation type="submission" date="2021-01" db="EMBL/GenBank/DDBJ databases">
        <title>Streptomyces acididurans sp. nov., isolated from a peat swamp forest soil.</title>
        <authorList>
            <person name="Chantavorakit T."/>
            <person name="Duangmal K."/>
        </authorList>
    </citation>
    <scope>NUCLEOTIDE SEQUENCE [LARGE SCALE GENOMIC DNA]</scope>
    <source>
        <strain evidence="10 11">KK5PA1</strain>
    </source>
</reference>
<keyword evidence="6" id="KW-0012">Acyltransferase</keyword>
<dbReference type="InterPro" id="IPR016035">
    <property type="entry name" value="Acyl_Trfase/lysoPLipase"/>
</dbReference>
<feature type="domain" description="Carrier" evidence="8">
    <location>
        <begin position="1805"/>
        <end position="1882"/>
    </location>
</feature>
<dbReference type="CDD" id="cd08955">
    <property type="entry name" value="KR_2_FAS_SDR_x"/>
    <property type="match status" value="1"/>
</dbReference>
<dbReference type="InterPro" id="IPR018201">
    <property type="entry name" value="Ketoacyl_synth_AS"/>
</dbReference>
<evidence type="ECO:0000256" key="7">
    <source>
        <dbReference type="SAM" id="MobiDB-lite"/>
    </source>
</evidence>
<feature type="domain" description="Ketosynthase family 3 (KS3)" evidence="9">
    <location>
        <begin position="120"/>
        <end position="545"/>
    </location>
</feature>
<dbReference type="InterPro" id="IPR020806">
    <property type="entry name" value="PKS_PP-bd"/>
</dbReference>
<dbReference type="SMART" id="SM00826">
    <property type="entry name" value="PKS_DH"/>
    <property type="match status" value="1"/>
</dbReference>
<evidence type="ECO:0000256" key="4">
    <source>
        <dbReference type="ARBA" id="ARBA00022679"/>
    </source>
</evidence>
<dbReference type="InterPro" id="IPR013968">
    <property type="entry name" value="PKS_KR"/>
</dbReference>
<dbReference type="SUPFAM" id="SSF53901">
    <property type="entry name" value="Thiolase-like"/>
    <property type="match status" value="1"/>
</dbReference>
<evidence type="ECO:0000259" key="9">
    <source>
        <dbReference type="PROSITE" id="PS52004"/>
    </source>
</evidence>
<dbReference type="SMART" id="SM00823">
    <property type="entry name" value="PKS_PP"/>
    <property type="match status" value="2"/>
</dbReference>
<accession>A0ABS2U6Q8</accession>
<dbReference type="InterPro" id="IPR032821">
    <property type="entry name" value="PKS_assoc"/>
</dbReference>
<dbReference type="Pfam" id="PF00109">
    <property type="entry name" value="ketoacyl-synt"/>
    <property type="match status" value="1"/>
</dbReference>
<dbReference type="InterPro" id="IPR029058">
    <property type="entry name" value="AB_hydrolase_fold"/>
</dbReference>
<dbReference type="InterPro" id="IPR057326">
    <property type="entry name" value="KR_dom"/>
</dbReference>
<feature type="compositionally biased region" description="Low complexity" evidence="7">
    <location>
        <begin position="1905"/>
        <end position="1915"/>
    </location>
</feature>
<dbReference type="InterPro" id="IPR020802">
    <property type="entry name" value="TesA-like"/>
</dbReference>
<feature type="region of interest" description="Disordered" evidence="7">
    <location>
        <begin position="1"/>
        <end position="24"/>
    </location>
</feature>
<dbReference type="Pfam" id="PF02801">
    <property type="entry name" value="Ketoacyl-synt_C"/>
    <property type="match status" value="1"/>
</dbReference>
<dbReference type="SUPFAM" id="SSF55048">
    <property type="entry name" value="Probable ACP-binding domain of malonyl-CoA ACP transacylase"/>
    <property type="match status" value="1"/>
</dbReference>
<name>A0ABS2U6Q8_9ACTN</name>
<dbReference type="SUPFAM" id="SSF51735">
    <property type="entry name" value="NAD(P)-binding Rossmann-fold domains"/>
    <property type="match status" value="2"/>
</dbReference>
<dbReference type="SMART" id="SM01294">
    <property type="entry name" value="PKS_PP_betabranch"/>
    <property type="match status" value="1"/>
</dbReference>
<dbReference type="Pfam" id="PF00975">
    <property type="entry name" value="Thioesterase"/>
    <property type="match status" value="1"/>
</dbReference>
<dbReference type="Gene3D" id="3.40.47.10">
    <property type="match status" value="1"/>
</dbReference>
<dbReference type="InterPro" id="IPR036291">
    <property type="entry name" value="NAD(P)-bd_dom_sf"/>
</dbReference>
<organism evidence="10 11">
    <name type="scientific">Actinacidiphila acididurans</name>
    <dbReference type="NCBI Taxonomy" id="2784346"/>
    <lineage>
        <taxon>Bacteria</taxon>
        <taxon>Bacillati</taxon>
        <taxon>Actinomycetota</taxon>
        <taxon>Actinomycetes</taxon>
        <taxon>Kitasatosporales</taxon>
        <taxon>Streptomycetaceae</taxon>
        <taxon>Actinacidiphila</taxon>
    </lineage>
</organism>
<feature type="compositionally biased region" description="Low complexity" evidence="7">
    <location>
        <begin position="552"/>
        <end position="565"/>
    </location>
</feature>
<feature type="region of interest" description="Disordered" evidence="7">
    <location>
        <begin position="1885"/>
        <end position="1983"/>
    </location>
</feature>
<dbReference type="SMART" id="SM00825">
    <property type="entry name" value="PKS_KS"/>
    <property type="match status" value="1"/>
</dbReference>
<dbReference type="InterPro" id="IPR001031">
    <property type="entry name" value="Thioesterase"/>
</dbReference>
<evidence type="ECO:0000259" key="8">
    <source>
        <dbReference type="PROSITE" id="PS50075"/>
    </source>
</evidence>
<evidence type="ECO:0000256" key="2">
    <source>
        <dbReference type="ARBA" id="ARBA00022450"/>
    </source>
</evidence>
<dbReference type="Pfam" id="PF08659">
    <property type="entry name" value="KR"/>
    <property type="match status" value="1"/>
</dbReference>
<dbReference type="InterPro" id="IPR016039">
    <property type="entry name" value="Thiolase-like"/>
</dbReference>
<dbReference type="SUPFAM" id="SSF53474">
    <property type="entry name" value="alpha/beta-Hydrolases"/>
    <property type="match status" value="1"/>
</dbReference>
<dbReference type="InterPro" id="IPR020807">
    <property type="entry name" value="PKS_DH"/>
</dbReference>
<dbReference type="InterPro" id="IPR020841">
    <property type="entry name" value="PKS_Beta-ketoAc_synthase_dom"/>
</dbReference>
<dbReference type="PANTHER" id="PTHR43775:SF37">
    <property type="entry name" value="SI:DKEY-61P9.11"/>
    <property type="match status" value="1"/>
</dbReference>